<dbReference type="InterPro" id="IPR033985">
    <property type="entry name" value="SusD-like_N"/>
</dbReference>
<evidence type="ECO:0000256" key="5">
    <source>
        <dbReference type="ARBA" id="ARBA00023237"/>
    </source>
</evidence>
<dbReference type="InterPro" id="IPR011990">
    <property type="entry name" value="TPR-like_helical_dom_sf"/>
</dbReference>
<dbReference type="Proteomes" id="UP001595792">
    <property type="component" value="Unassembled WGS sequence"/>
</dbReference>
<comment type="similarity">
    <text evidence="2">Belongs to the SusD family.</text>
</comment>
<proteinExistence type="inferred from homology"/>
<comment type="caution">
    <text evidence="8">The sequence shown here is derived from an EMBL/GenBank/DDBJ whole genome shotgun (WGS) entry which is preliminary data.</text>
</comment>
<feature type="domain" description="RagB/SusD" evidence="6">
    <location>
        <begin position="361"/>
        <end position="445"/>
    </location>
</feature>
<evidence type="ECO:0000256" key="2">
    <source>
        <dbReference type="ARBA" id="ARBA00006275"/>
    </source>
</evidence>
<evidence type="ECO:0000313" key="9">
    <source>
        <dbReference type="Proteomes" id="UP001595792"/>
    </source>
</evidence>
<keyword evidence="5" id="KW-0998">Cell outer membrane</keyword>
<organism evidence="8 9">
    <name type="scientific">Pedobacter jamesrossensis</name>
    <dbReference type="NCBI Taxonomy" id="1908238"/>
    <lineage>
        <taxon>Bacteria</taxon>
        <taxon>Pseudomonadati</taxon>
        <taxon>Bacteroidota</taxon>
        <taxon>Sphingobacteriia</taxon>
        <taxon>Sphingobacteriales</taxon>
        <taxon>Sphingobacteriaceae</taxon>
        <taxon>Pedobacter</taxon>
    </lineage>
</organism>
<keyword evidence="9" id="KW-1185">Reference proteome</keyword>
<dbReference type="Pfam" id="PF07980">
    <property type="entry name" value="SusD_RagB"/>
    <property type="match status" value="1"/>
</dbReference>
<dbReference type="SUPFAM" id="SSF48452">
    <property type="entry name" value="TPR-like"/>
    <property type="match status" value="1"/>
</dbReference>
<comment type="subcellular location">
    <subcellularLocation>
        <location evidence="1">Cell outer membrane</location>
    </subcellularLocation>
</comment>
<protein>
    <submittedName>
        <fullName evidence="8">RagB/SusD family nutrient uptake outer membrane protein</fullName>
    </submittedName>
</protein>
<name>A0ABV8NNC4_9SPHI</name>
<keyword evidence="3" id="KW-0732">Signal</keyword>
<keyword evidence="4" id="KW-0472">Membrane</keyword>
<reference evidence="9" key="1">
    <citation type="journal article" date="2019" name="Int. J. Syst. Evol. Microbiol.">
        <title>The Global Catalogue of Microorganisms (GCM) 10K type strain sequencing project: providing services to taxonomists for standard genome sequencing and annotation.</title>
        <authorList>
            <consortium name="The Broad Institute Genomics Platform"/>
            <consortium name="The Broad Institute Genome Sequencing Center for Infectious Disease"/>
            <person name="Wu L."/>
            <person name="Ma J."/>
        </authorList>
    </citation>
    <scope>NUCLEOTIDE SEQUENCE [LARGE SCALE GENOMIC DNA]</scope>
    <source>
        <strain evidence="9">CCM 8689</strain>
    </source>
</reference>
<evidence type="ECO:0000256" key="1">
    <source>
        <dbReference type="ARBA" id="ARBA00004442"/>
    </source>
</evidence>
<gene>
    <name evidence="8" type="ORF">ACFOUY_11500</name>
</gene>
<evidence type="ECO:0000256" key="4">
    <source>
        <dbReference type="ARBA" id="ARBA00023136"/>
    </source>
</evidence>
<accession>A0ABV8NNC4</accession>
<evidence type="ECO:0000256" key="3">
    <source>
        <dbReference type="ARBA" id="ARBA00022729"/>
    </source>
</evidence>
<evidence type="ECO:0000259" key="7">
    <source>
        <dbReference type="Pfam" id="PF14322"/>
    </source>
</evidence>
<evidence type="ECO:0000313" key="8">
    <source>
        <dbReference type="EMBL" id="MFC4197320.1"/>
    </source>
</evidence>
<dbReference type="CDD" id="cd08977">
    <property type="entry name" value="SusD"/>
    <property type="match status" value="1"/>
</dbReference>
<dbReference type="Gene3D" id="1.25.40.390">
    <property type="match status" value="1"/>
</dbReference>
<sequence length="483" mass="52289">MKKKLIYIVCVSLGLLTSCKKELLTPESQTAVATLDYAQFSTVGRIQGQVLGLYAGLRAGDFYGSRYLIYNELRADNFLAQSSNSVTAYQTYNYTLGNGAQEVTDFWSSAYNTINRCNLFIEGMAAKGTSVIGADISKNYVAEAKLVRAISYYSLLQLYARPYWDGQGSKPGLPLRLTGNSVAGNYDLARSTVAQVYTQILKDLNEAETDLPLTYGTTAVTNVTRAHRNTAIAFKTRVYLTMQRYVDVITEANKIVSATAPYVASTGVALALQADITNVFKTPYTTSESILSMPFVTGTEAGGGQSALGSYFFGVKLYSLNPAGIIGDAGYKSTDKRRSFITLSGGLPYMSKFPTLAAAGYADYAPVIRYAEVLLNLGEARARSTNTLDAQSISLLNAVRGRSDATTVFTAASFANPQALFDAFMTERNIEFLGEGLRSPDLLRLGLTIPGKGNVAAVPSTSSQYIWPISGTELLYNKLMTDN</sequence>
<dbReference type="PROSITE" id="PS51257">
    <property type="entry name" value="PROKAR_LIPOPROTEIN"/>
    <property type="match status" value="1"/>
</dbReference>
<evidence type="ECO:0000259" key="6">
    <source>
        <dbReference type="Pfam" id="PF07980"/>
    </source>
</evidence>
<dbReference type="Pfam" id="PF14322">
    <property type="entry name" value="SusD-like_3"/>
    <property type="match status" value="1"/>
</dbReference>
<dbReference type="RefSeq" id="WP_378960764.1">
    <property type="nucleotide sequence ID" value="NZ_JBHRXC010000001.1"/>
</dbReference>
<feature type="domain" description="SusD-like N-terminal" evidence="7">
    <location>
        <begin position="70"/>
        <end position="240"/>
    </location>
</feature>
<dbReference type="InterPro" id="IPR012944">
    <property type="entry name" value="SusD_RagB_dom"/>
</dbReference>
<dbReference type="EMBL" id="JBHSBY010000112">
    <property type="protein sequence ID" value="MFC4197320.1"/>
    <property type="molecule type" value="Genomic_DNA"/>
</dbReference>